<name>A0ABW4A9L8_9ACTN</name>
<proteinExistence type="predicted"/>
<protein>
    <submittedName>
        <fullName evidence="1">Uncharacterized protein</fullName>
    </submittedName>
</protein>
<accession>A0ABW4A9L8</accession>
<dbReference type="EMBL" id="JBHTMK010000019">
    <property type="protein sequence ID" value="MFD1366767.1"/>
    <property type="molecule type" value="Genomic_DNA"/>
</dbReference>
<keyword evidence="2" id="KW-1185">Reference proteome</keyword>
<dbReference type="Proteomes" id="UP001597183">
    <property type="component" value="Unassembled WGS sequence"/>
</dbReference>
<evidence type="ECO:0000313" key="1">
    <source>
        <dbReference type="EMBL" id="MFD1366767.1"/>
    </source>
</evidence>
<evidence type="ECO:0000313" key="2">
    <source>
        <dbReference type="Proteomes" id="UP001597183"/>
    </source>
</evidence>
<reference evidence="2" key="1">
    <citation type="journal article" date="2019" name="Int. J. Syst. Evol. Microbiol.">
        <title>The Global Catalogue of Microorganisms (GCM) 10K type strain sequencing project: providing services to taxonomists for standard genome sequencing and annotation.</title>
        <authorList>
            <consortium name="The Broad Institute Genomics Platform"/>
            <consortium name="The Broad Institute Genome Sequencing Center for Infectious Disease"/>
            <person name="Wu L."/>
            <person name="Ma J."/>
        </authorList>
    </citation>
    <scope>NUCLEOTIDE SEQUENCE [LARGE SCALE GENOMIC DNA]</scope>
    <source>
        <strain evidence="2">CCM 7526</strain>
    </source>
</reference>
<dbReference type="RefSeq" id="WP_317788019.1">
    <property type="nucleotide sequence ID" value="NZ_AP028461.1"/>
</dbReference>
<gene>
    <name evidence="1" type="ORF">ACFQ5G_15545</name>
</gene>
<organism evidence="1 2">
    <name type="scientific">Actinoplanes sichuanensis</name>
    <dbReference type="NCBI Taxonomy" id="512349"/>
    <lineage>
        <taxon>Bacteria</taxon>
        <taxon>Bacillati</taxon>
        <taxon>Actinomycetota</taxon>
        <taxon>Actinomycetes</taxon>
        <taxon>Micromonosporales</taxon>
        <taxon>Micromonosporaceae</taxon>
        <taxon>Actinoplanes</taxon>
    </lineage>
</organism>
<comment type="caution">
    <text evidence="1">The sequence shown here is derived from an EMBL/GenBank/DDBJ whole genome shotgun (WGS) entry which is preliminary data.</text>
</comment>
<sequence length="130" mass="14883">MLAKSLNGGSLSDYPSPLEALLPTLEERVTRLERDMEEQKRLRVGMDDDMSDFGQKLHAQGRLLKAIAKTQSEHTKTLAEHTRILTAHTRELHHLGEQVGGLREDFGTLKNRIERIIEMVGTLIERDRER</sequence>